<dbReference type="InterPro" id="IPR004090">
    <property type="entry name" value="Chemotax_Me-accpt_rcpt"/>
</dbReference>
<evidence type="ECO:0000256" key="11">
    <source>
        <dbReference type="PROSITE-ProRule" id="PRU00284"/>
    </source>
</evidence>
<evidence type="ECO:0000256" key="7">
    <source>
        <dbReference type="ARBA" id="ARBA00022989"/>
    </source>
</evidence>
<dbReference type="FunFam" id="1.10.287.950:FF:000001">
    <property type="entry name" value="Methyl-accepting chemotaxis sensory transducer"/>
    <property type="match status" value="1"/>
</dbReference>
<keyword evidence="8 13" id="KW-0472">Membrane</keyword>
<comment type="subcellular location">
    <subcellularLocation>
        <location evidence="1">Cell inner membrane</location>
        <topology evidence="1">Multi-pass membrane protein</topology>
    </subcellularLocation>
</comment>
<evidence type="ECO:0000259" key="15">
    <source>
        <dbReference type="PROSITE" id="PS50112"/>
    </source>
</evidence>
<keyword evidence="3" id="KW-0488">Methylation</keyword>
<evidence type="ECO:0000256" key="13">
    <source>
        <dbReference type="SAM" id="Phobius"/>
    </source>
</evidence>
<comment type="similarity">
    <text evidence="10">Belongs to the methyl-accepting chemotaxis (MCP) protein family.</text>
</comment>
<evidence type="ECO:0000256" key="6">
    <source>
        <dbReference type="ARBA" id="ARBA00022692"/>
    </source>
</evidence>
<name>A0A3L8PW91_9GAMM</name>
<keyword evidence="7 13" id="KW-1133">Transmembrane helix</keyword>
<comment type="caution">
    <text evidence="16">The sequence shown here is derived from an EMBL/GenBank/DDBJ whole genome shotgun (WGS) entry which is preliminary data.</text>
</comment>
<feature type="domain" description="PAS" evidence="15">
    <location>
        <begin position="25"/>
        <end position="80"/>
    </location>
</feature>
<evidence type="ECO:0000256" key="2">
    <source>
        <dbReference type="ARBA" id="ARBA00022475"/>
    </source>
</evidence>
<dbReference type="PROSITE" id="PS50111">
    <property type="entry name" value="CHEMOTAXIS_TRANSDUC_2"/>
    <property type="match status" value="1"/>
</dbReference>
<protein>
    <submittedName>
        <fullName evidence="16">PAS domain S-box protein</fullName>
    </submittedName>
</protein>
<keyword evidence="6 13" id="KW-0812">Transmembrane</keyword>
<evidence type="ECO:0000256" key="4">
    <source>
        <dbReference type="ARBA" id="ARBA00022500"/>
    </source>
</evidence>
<dbReference type="EMBL" id="QZEI01000045">
    <property type="protein sequence ID" value="RLV59069.1"/>
    <property type="molecule type" value="Genomic_DNA"/>
</dbReference>
<reference evidence="16 17" key="1">
    <citation type="submission" date="2018-09" db="EMBL/GenBank/DDBJ databases">
        <title>Phylogeny of the Shewanellaceae, and recommendation for two new genera, Pseudoshewanella and Parashewanella.</title>
        <authorList>
            <person name="Wang G."/>
        </authorList>
    </citation>
    <scope>NUCLEOTIDE SEQUENCE [LARGE SCALE GENOMIC DNA]</scope>
    <source>
        <strain evidence="16 17">C51</strain>
    </source>
</reference>
<keyword evidence="9 11" id="KW-0807">Transducer</keyword>
<keyword evidence="2" id="KW-1003">Cell membrane</keyword>
<dbReference type="PANTHER" id="PTHR32089">
    <property type="entry name" value="METHYL-ACCEPTING CHEMOTAXIS PROTEIN MCPB"/>
    <property type="match status" value="1"/>
</dbReference>
<dbReference type="GO" id="GO:0007165">
    <property type="term" value="P:signal transduction"/>
    <property type="evidence" value="ECO:0007669"/>
    <property type="project" value="UniProtKB-KW"/>
</dbReference>
<dbReference type="InterPro" id="IPR000014">
    <property type="entry name" value="PAS"/>
</dbReference>
<accession>A0A3L8PW91</accession>
<dbReference type="PANTHER" id="PTHR32089:SF52">
    <property type="entry name" value="CHEMOTAXIS SIGNAL TRANSDUCTION SYSTEM METHYL ACCEPTING SENSORY TRANSDUCER WITH PAS SENSORY DOMAIN"/>
    <property type="match status" value="1"/>
</dbReference>
<dbReference type="CDD" id="cd00130">
    <property type="entry name" value="PAS"/>
    <property type="match status" value="1"/>
</dbReference>
<keyword evidence="17" id="KW-1185">Reference proteome</keyword>
<dbReference type="PROSITE" id="PS50112">
    <property type="entry name" value="PAS"/>
    <property type="match status" value="1"/>
</dbReference>
<evidence type="ECO:0000313" key="17">
    <source>
        <dbReference type="Proteomes" id="UP000281474"/>
    </source>
</evidence>
<evidence type="ECO:0000313" key="16">
    <source>
        <dbReference type="EMBL" id="RLV59069.1"/>
    </source>
</evidence>
<dbReference type="AlphaFoldDB" id="A0A3L8PW91"/>
<evidence type="ECO:0000256" key="5">
    <source>
        <dbReference type="ARBA" id="ARBA00022519"/>
    </source>
</evidence>
<dbReference type="InterPro" id="IPR013655">
    <property type="entry name" value="PAS_fold_3"/>
</dbReference>
<dbReference type="GO" id="GO:0052131">
    <property type="term" value="P:positive aerotaxis"/>
    <property type="evidence" value="ECO:0007669"/>
    <property type="project" value="UniProtKB-ARBA"/>
</dbReference>
<keyword evidence="5" id="KW-0997">Cell inner membrane</keyword>
<dbReference type="GO" id="GO:0005886">
    <property type="term" value="C:plasma membrane"/>
    <property type="evidence" value="ECO:0007669"/>
    <property type="project" value="UniProtKB-SubCell"/>
</dbReference>
<evidence type="ECO:0000256" key="9">
    <source>
        <dbReference type="ARBA" id="ARBA00023224"/>
    </source>
</evidence>
<dbReference type="FunFam" id="3.30.450.20:FF:000046">
    <property type="entry name" value="Aerotaxis sensor receptor"/>
    <property type="match status" value="1"/>
</dbReference>
<dbReference type="SUPFAM" id="SSF55785">
    <property type="entry name" value="PYP-like sensor domain (PAS domain)"/>
    <property type="match status" value="1"/>
</dbReference>
<evidence type="ECO:0000256" key="3">
    <source>
        <dbReference type="ARBA" id="ARBA00022481"/>
    </source>
</evidence>
<dbReference type="SUPFAM" id="SSF58104">
    <property type="entry name" value="Methyl-accepting chemotaxis protein (MCP) signaling domain"/>
    <property type="match status" value="1"/>
</dbReference>
<dbReference type="InterPro" id="IPR035965">
    <property type="entry name" value="PAS-like_dom_sf"/>
</dbReference>
<dbReference type="PRINTS" id="PR00260">
    <property type="entry name" value="CHEMTRNSDUCR"/>
</dbReference>
<sequence>MNSQSSEQFNCLNKEITFSPELELISTTDKQGNMAYVNQAFIDVSGYSEDELIGKPHNIIRHPDMPKEAFKGMWQSIQAGRPWRGIVKNRTKRGEYYWVDTFVTPIFEQGKVVGYQSVRTKPQQKHINKASQIFQQLNQGKKLNTGISLTQKRIFSGISATLGLLLAGYYIDWMVIPAGIALMAFNLAIFYDEAFRVPATVLRMQQELDPVSRLVYCGQTTSSTLAFQISMLNSKLKGVLGRTHDQAEQLQTIAEDLVYSTQKVHVSLEDEQQQVASIATAIEQMQSTTSNVAKNANSTSEQLEQANTWCHESQESINNNKLNIQRLSEEVSDAANNAVLLNNEAEQVANAMSEIDAIAEQTNLLALNAAIEAARAGDQGRGFAVVADEVRALSNRTRQSTSTISESIERTFGMLNNWVSQLKKSEQEANNCVNLISESAQQIDQIYHGMNTINEFAKDNAVAALQQNQVITELSENMHKIRILSRDNFQAIEVIEQASVHVKHQVDKAKNLRHTFG</sequence>
<evidence type="ECO:0000259" key="14">
    <source>
        <dbReference type="PROSITE" id="PS50111"/>
    </source>
</evidence>
<dbReference type="OrthoDB" id="5675566at2"/>
<dbReference type="Proteomes" id="UP000281474">
    <property type="component" value="Unassembled WGS sequence"/>
</dbReference>
<evidence type="ECO:0000256" key="10">
    <source>
        <dbReference type="ARBA" id="ARBA00029447"/>
    </source>
</evidence>
<organism evidence="16 17">
    <name type="scientific">Parashewanella curva</name>
    <dbReference type="NCBI Taxonomy" id="2338552"/>
    <lineage>
        <taxon>Bacteria</taxon>
        <taxon>Pseudomonadati</taxon>
        <taxon>Pseudomonadota</taxon>
        <taxon>Gammaproteobacteria</taxon>
        <taxon>Alteromonadales</taxon>
        <taxon>Shewanellaceae</taxon>
        <taxon>Parashewanella</taxon>
    </lineage>
</organism>
<feature type="coiled-coil region" evidence="12">
    <location>
        <begin position="268"/>
        <end position="361"/>
    </location>
</feature>
<dbReference type="Pfam" id="PF08447">
    <property type="entry name" value="PAS_3"/>
    <property type="match status" value="1"/>
</dbReference>
<evidence type="ECO:0000256" key="8">
    <source>
        <dbReference type="ARBA" id="ARBA00023136"/>
    </source>
</evidence>
<dbReference type="Pfam" id="PF00015">
    <property type="entry name" value="MCPsignal"/>
    <property type="match status" value="1"/>
</dbReference>
<dbReference type="SMART" id="SM00283">
    <property type="entry name" value="MA"/>
    <property type="match status" value="1"/>
</dbReference>
<keyword evidence="4" id="KW-0145">Chemotaxis</keyword>
<gene>
    <name evidence="16" type="ORF">D5018_14050</name>
</gene>
<dbReference type="GO" id="GO:0004888">
    <property type="term" value="F:transmembrane signaling receptor activity"/>
    <property type="evidence" value="ECO:0007669"/>
    <property type="project" value="InterPro"/>
</dbReference>
<dbReference type="NCBIfam" id="TIGR00229">
    <property type="entry name" value="sensory_box"/>
    <property type="match status" value="1"/>
</dbReference>
<dbReference type="Gene3D" id="1.10.287.950">
    <property type="entry name" value="Methyl-accepting chemotaxis protein"/>
    <property type="match status" value="1"/>
</dbReference>
<evidence type="ECO:0000256" key="1">
    <source>
        <dbReference type="ARBA" id="ARBA00004429"/>
    </source>
</evidence>
<evidence type="ECO:0000256" key="12">
    <source>
        <dbReference type="SAM" id="Coils"/>
    </source>
</evidence>
<dbReference type="Gene3D" id="3.30.450.20">
    <property type="entry name" value="PAS domain"/>
    <property type="match status" value="1"/>
</dbReference>
<dbReference type="RefSeq" id="WP_121839631.1">
    <property type="nucleotide sequence ID" value="NZ_ML014794.1"/>
</dbReference>
<feature type="domain" description="Methyl-accepting transducer" evidence="14">
    <location>
        <begin position="246"/>
        <end position="482"/>
    </location>
</feature>
<feature type="transmembrane region" description="Helical" evidence="13">
    <location>
        <begin position="154"/>
        <end position="171"/>
    </location>
</feature>
<keyword evidence="12" id="KW-0175">Coiled coil</keyword>
<proteinExistence type="inferred from homology"/>
<dbReference type="InterPro" id="IPR004089">
    <property type="entry name" value="MCPsignal_dom"/>
</dbReference>